<organism evidence="1 2">
    <name type="scientific">Caerostris extrusa</name>
    <name type="common">Bark spider</name>
    <name type="synonym">Caerostris bankana</name>
    <dbReference type="NCBI Taxonomy" id="172846"/>
    <lineage>
        <taxon>Eukaryota</taxon>
        <taxon>Metazoa</taxon>
        <taxon>Ecdysozoa</taxon>
        <taxon>Arthropoda</taxon>
        <taxon>Chelicerata</taxon>
        <taxon>Arachnida</taxon>
        <taxon>Araneae</taxon>
        <taxon>Araneomorphae</taxon>
        <taxon>Entelegynae</taxon>
        <taxon>Araneoidea</taxon>
        <taxon>Araneidae</taxon>
        <taxon>Caerostris</taxon>
    </lineage>
</organism>
<dbReference type="Proteomes" id="UP001054945">
    <property type="component" value="Unassembled WGS sequence"/>
</dbReference>
<reference evidence="1 2" key="1">
    <citation type="submission" date="2021-06" db="EMBL/GenBank/DDBJ databases">
        <title>Caerostris extrusa draft genome.</title>
        <authorList>
            <person name="Kono N."/>
            <person name="Arakawa K."/>
        </authorList>
    </citation>
    <scope>NUCLEOTIDE SEQUENCE [LARGE SCALE GENOMIC DNA]</scope>
</reference>
<name>A0AAV4UHM3_CAEEX</name>
<dbReference type="AlphaFoldDB" id="A0AAV4UHM3"/>
<evidence type="ECO:0000313" key="1">
    <source>
        <dbReference type="EMBL" id="GIY57264.1"/>
    </source>
</evidence>
<gene>
    <name evidence="1" type="ORF">CEXT_219321</name>
</gene>
<protein>
    <submittedName>
        <fullName evidence="1">Uncharacterized protein</fullName>
    </submittedName>
</protein>
<accession>A0AAV4UHM3</accession>
<keyword evidence="2" id="KW-1185">Reference proteome</keyword>
<sequence length="123" mass="13890">MLLDMQQWIVNRDQRMGNCGCDTNEECIDMESGSWVGFHQEIPEFTPSPGKGTGRATLCGGKGICKIQLNGHKRLLLSAINCFSPLHCILFVEAFVQVIKAVLELFVLFYTFELNIDIDFFLI</sequence>
<comment type="caution">
    <text evidence="1">The sequence shown here is derived from an EMBL/GenBank/DDBJ whole genome shotgun (WGS) entry which is preliminary data.</text>
</comment>
<evidence type="ECO:0000313" key="2">
    <source>
        <dbReference type="Proteomes" id="UP001054945"/>
    </source>
</evidence>
<dbReference type="EMBL" id="BPLR01012874">
    <property type="protein sequence ID" value="GIY57264.1"/>
    <property type="molecule type" value="Genomic_DNA"/>
</dbReference>
<proteinExistence type="predicted"/>